<dbReference type="Pfam" id="PF01794">
    <property type="entry name" value="Ferric_reduct"/>
    <property type="match status" value="1"/>
</dbReference>
<dbReference type="Proteomes" id="UP000237144">
    <property type="component" value="Unassembled WGS sequence"/>
</dbReference>
<keyword evidence="9 11" id="KW-0472">Membrane</keyword>
<dbReference type="STRING" id="741276.A0A2S5B4T3"/>
<dbReference type="InterPro" id="IPR017927">
    <property type="entry name" value="FAD-bd_FR_type"/>
</dbReference>
<evidence type="ECO:0000256" key="9">
    <source>
        <dbReference type="ARBA" id="ARBA00023136"/>
    </source>
</evidence>
<feature type="transmembrane region" description="Helical" evidence="11">
    <location>
        <begin position="70"/>
        <end position="92"/>
    </location>
</feature>
<reference evidence="13 14" key="1">
    <citation type="journal article" date="2018" name="Front. Microbiol.">
        <title>Prospects for Fungal Bioremediation of Acidic Radioactive Waste Sites: Characterization and Genome Sequence of Rhodotorula taiwanensis MD1149.</title>
        <authorList>
            <person name="Tkavc R."/>
            <person name="Matrosova V.Y."/>
            <person name="Grichenko O.E."/>
            <person name="Gostincar C."/>
            <person name="Volpe R.P."/>
            <person name="Klimenkova P."/>
            <person name="Gaidamakova E.K."/>
            <person name="Zhou C.E."/>
            <person name="Stewart B.J."/>
            <person name="Lyman M.G."/>
            <person name="Malfatti S.A."/>
            <person name="Rubinfeld B."/>
            <person name="Courtot M."/>
            <person name="Singh J."/>
            <person name="Dalgard C.L."/>
            <person name="Hamilton T."/>
            <person name="Frey K.G."/>
            <person name="Gunde-Cimerman N."/>
            <person name="Dugan L."/>
            <person name="Daly M.J."/>
        </authorList>
    </citation>
    <scope>NUCLEOTIDE SEQUENCE [LARGE SCALE GENOMIC DNA]</scope>
    <source>
        <strain evidence="13 14">MD1149</strain>
    </source>
</reference>
<evidence type="ECO:0000313" key="13">
    <source>
        <dbReference type="EMBL" id="POY71790.1"/>
    </source>
</evidence>
<keyword evidence="6 11" id="KW-1133">Transmembrane helix</keyword>
<dbReference type="InterPro" id="IPR039261">
    <property type="entry name" value="FNR_nucleotide-bd"/>
</dbReference>
<feature type="transmembrane region" description="Helical" evidence="11">
    <location>
        <begin position="296"/>
        <end position="314"/>
    </location>
</feature>
<dbReference type="InterPro" id="IPR013130">
    <property type="entry name" value="Fe3_Rdtase_TM_dom"/>
</dbReference>
<evidence type="ECO:0000256" key="11">
    <source>
        <dbReference type="SAM" id="Phobius"/>
    </source>
</evidence>
<evidence type="ECO:0000256" key="8">
    <source>
        <dbReference type="ARBA" id="ARBA00023065"/>
    </source>
</evidence>
<feature type="transmembrane region" description="Helical" evidence="11">
    <location>
        <begin position="150"/>
        <end position="169"/>
    </location>
</feature>
<evidence type="ECO:0000256" key="2">
    <source>
        <dbReference type="ARBA" id="ARBA00006278"/>
    </source>
</evidence>
<feature type="domain" description="FAD-binding FR-type" evidence="12">
    <location>
        <begin position="328"/>
        <end position="469"/>
    </location>
</feature>
<dbReference type="PROSITE" id="PS51384">
    <property type="entry name" value="FAD_FR"/>
    <property type="match status" value="1"/>
</dbReference>
<organism evidence="13 14">
    <name type="scientific">Rhodotorula taiwanensis</name>
    <dbReference type="NCBI Taxonomy" id="741276"/>
    <lineage>
        <taxon>Eukaryota</taxon>
        <taxon>Fungi</taxon>
        <taxon>Dikarya</taxon>
        <taxon>Basidiomycota</taxon>
        <taxon>Pucciniomycotina</taxon>
        <taxon>Microbotryomycetes</taxon>
        <taxon>Sporidiobolales</taxon>
        <taxon>Sporidiobolaceae</taxon>
        <taxon>Rhodotorula</taxon>
    </lineage>
</organism>
<name>A0A2S5B4T3_9BASI</name>
<feature type="transmembrane region" description="Helical" evidence="11">
    <location>
        <begin position="267"/>
        <end position="289"/>
    </location>
</feature>
<evidence type="ECO:0000259" key="12">
    <source>
        <dbReference type="PROSITE" id="PS51384"/>
    </source>
</evidence>
<evidence type="ECO:0000313" key="14">
    <source>
        <dbReference type="Proteomes" id="UP000237144"/>
    </source>
</evidence>
<sequence length="649" mass="71272">MRRDRYLIKEELPPDLFPRCPLSHLLLRTTKMAAGYGVTLAAAAAQTAAQKAAKAEKARQKLLNLKYTNIYAYLMAGIIGALILRNLALTILDFLDGRNRRRAQSSSEPGTEKLRGHADYSRKMSILRFSDRVDAVLAQSVAGLAIEWTYARVFFVTLIVVINTVFSIVGSTHLHSEQSAASSIARAFSRRCGRMAVANYPILFCFAGRNSIISQATGFSYQTLRFYHFLFGGIAFILSFIHTFAYVAHYTIFQGVDKLAEEYHETYFKWGIVAVVFLLVNCVFGLPWLRRRSYEIFLALHVVGAALILAGTWYHRPICETWVYAAVGVWGADRLVRIARHSAYSVGRRMFVRKPLIKARAQVVAGAIKLSVPADGLLWAAGQHVYVSFWDSGLLPRPWLYGPAQAHPFSVSNAPSGSSGDSMRFVMRVHKGLTARLARLIAARSEAGGSAEVDCWVSLEGPHGKHSPMSDFDTILLVAGGSGITHPLSLLDRACRDAISTETPRSALSKIILCWAVHREAQLDWVRETLESAGERARQAGVDLEVRIFVTRSESQASSAASSFAEYDTDEDFEDKEKYGAGQPLSLAGRARRFSGRPDIGAEVAAAVSDSGRTYIVACGPAQLARDVAKAAAPFSCASVVVEIAKFEC</sequence>
<dbReference type="GO" id="GO:0006826">
    <property type="term" value="P:iron ion transport"/>
    <property type="evidence" value="ECO:0007669"/>
    <property type="project" value="TreeGrafter"/>
</dbReference>
<comment type="subcellular location">
    <subcellularLocation>
        <location evidence="1">Membrane</location>
        <topology evidence="1">Multi-pass membrane protein</topology>
    </subcellularLocation>
</comment>
<dbReference type="PANTHER" id="PTHR32361">
    <property type="entry name" value="FERRIC/CUPRIC REDUCTASE TRANSMEMBRANE COMPONENT"/>
    <property type="match status" value="1"/>
</dbReference>
<evidence type="ECO:0000256" key="10">
    <source>
        <dbReference type="ARBA" id="ARBA00023180"/>
    </source>
</evidence>
<dbReference type="SFLD" id="SFLDG01168">
    <property type="entry name" value="Ferric_reductase_subgroup_(FRE"/>
    <property type="match status" value="1"/>
</dbReference>
<evidence type="ECO:0000256" key="3">
    <source>
        <dbReference type="ARBA" id="ARBA00022448"/>
    </source>
</evidence>
<feature type="transmembrane region" description="Helical" evidence="11">
    <location>
        <begin position="226"/>
        <end position="247"/>
    </location>
</feature>
<dbReference type="Pfam" id="PF08022">
    <property type="entry name" value="FAD_binding_8"/>
    <property type="match status" value="1"/>
</dbReference>
<dbReference type="InterPro" id="IPR013112">
    <property type="entry name" value="FAD-bd_8"/>
</dbReference>
<dbReference type="GO" id="GO:0000293">
    <property type="term" value="F:ferric-chelate reductase activity"/>
    <property type="evidence" value="ECO:0007669"/>
    <property type="project" value="UniProtKB-ARBA"/>
</dbReference>
<dbReference type="Pfam" id="PF08030">
    <property type="entry name" value="NAD_binding_6"/>
    <property type="match status" value="1"/>
</dbReference>
<evidence type="ECO:0000256" key="4">
    <source>
        <dbReference type="ARBA" id="ARBA00022692"/>
    </source>
</evidence>
<evidence type="ECO:0000256" key="7">
    <source>
        <dbReference type="ARBA" id="ARBA00023002"/>
    </source>
</evidence>
<keyword evidence="10" id="KW-0325">Glycoprotein</keyword>
<dbReference type="GO" id="GO:0015677">
    <property type="term" value="P:copper ion import"/>
    <property type="evidence" value="ECO:0007669"/>
    <property type="project" value="TreeGrafter"/>
</dbReference>
<keyword evidence="5" id="KW-0249">Electron transport</keyword>
<keyword evidence="3" id="KW-0813">Transport</keyword>
<dbReference type="InterPro" id="IPR051410">
    <property type="entry name" value="Ferric/Cupric_Reductase"/>
</dbReference>
<dbReference type="EMBL" id="PJQD01000072">
    <property type="protein sequence ID" value="POY71790.1"/>
    <property type="molecule type" value="Genomic_DNA"/>
</dbReference>
<dbReference type="SUPFAM" id="SSF52343">
    <property type="entry name" value="Ferredoxin reductase-like, C-terminal NADP-linked domain"/>
    <property type="match status" value="1"/>
</dbReference>
<keyword evidence="14" id="KW-1185">Reference proteome</keyword>
<keyword evidence="7" id="KW-0560">Oxidoreductase</keyword>
<evidence type="ECO:0000256" key="5">
    <source>
        <dbReference type="ARBA" id="ARBA00022982"/>
    </source>
</evidence>
<dbReference type="OrthoDB" id="4494341at2759"/>
<dbReference type="CDD" id="cd06186">
    <property type="entry name" value="NOX_Duox_like_FAD_NADP"/>
    <property type="match status" value="1"/>
</dbReference>
<comment type="similarity">
    <text evidence="2">Belongs to the ferric reductase (FRE) family.</text>
</comment>
<accession>A0A2S5B4T3</accession>
<dbReference type="SFLD" id="SFLDS00052">
    <property type="entry name" value="Ferric_Reductase_Domain"/>
    <property type="match status" value="1"/>
</dbReference>
<evidence type="ECO:0000256" key="1">
    <source>
        <dbReference type="ARBA" id="ARBA00004141"/>
    </source>
</evidence>
<dbReference type="PANTHER" id="PTHR32361:SF9">
    <property type="entry name" value="FERRIC REDUCTASE TRANSMEMBRANE COMPONENT 3-RELATED"/>
    <property type="match status" value="1"/>
</dbReference>
<dbReference type="InterPro" id="IPR013121">
    <property type="entry name" value="Fe_red_NAD-bd_6"/>
</dbReference>
<dbReference type="GO" id="GO:0005886">
    <property type="term" value="C:plasma membrane"/>
    <property type="evidence" value="ECO:0007669"/>
    <property type="project" value="TreeGrafter"/>
</dbReference>
<protein>
    <recommendedName>
        <fullName evidence="12">FAD-binding FR-type domain-containing protein</fullName>
    </recommendedName>
</protein>
<comment type="caution">
    <text evidence="13">The sequence shown here is derived from an EMBL/GenBank/DDBJ whole genome shotgun (WGS) entry which is preliminary data.</text>
</comment>
<evidence type="ECO:0000256" key="6">
    <source>
        <dbReference type="ARBA" id="ARBA00022989"/>
    </source>
</evidence>
<dbReference type="AlphaFoldDB" id="A0A2S5B4T3"/>
<proteinExistence type="inferred from homology"/>
<gene>
    <name evidence="13" type="ORF">BMF94_5151</name>
</gene>
<keyword evidence="4 11" id="KW-0812">Transmembrane</keyword>
<keyword evidence="8" id="KW-0406">Ion transport</keyword>
<dbReference type="Gene3D" id="3.40.50.80">
    <property type="entry name" value="Nucleotide-binding domain of ferredoxin-NADP reductase (FNR) module"/>
    <property type="match status" value="1"/>
</dbReference>
<dbReference type="GO" id="GO:0006879">
    <property type="term" value="P:intracellular iron ion homeostasis"/>
    <property type="evidence" value="ECO:0007669"/>
    <property type="project" value="TreeGrafter"/>
</dbReference>